<sequence length="300" mass="33869">MESVEVLVEPEKNRYNDTNLALGKMTRVKCCGFTCLWSPDAAIFCVPTFLTLILVFGVLFTLWKELGVFELFILFIFLSTAFVSSFLVTCTDPGVYPRIRHGEADPLDGVRDLVFCRVCGLRRPPRTSHCYQCNVCVQEHDHHCGVIGGCVGRRSLRWFLLYLLTVSSAAAMGLFWIFRSLLTGTFAAAQIRREAMHSSPNRTVHPLVAQESYEEDTFRSLVLILLFVTLLLVVLIVGGLAVFYVFLVLTSTTRRESQRTQSNFATLFRTKIMWNNLMHVIYPPPSMLCAPTPNKSPIIA</sequence>
<dbReference type="PANTHER" id="PTHR22883">
    <property type="entry name" value="ZINC FINGER DHHC DOMAIN CONTAINING PROTEIN"/>
    <property type="match status" value="1"/>
</dbReference>
<dbReference type="VEuPathDB" id="TriTrypDB:TCSYLVIO_001745"/>
<keyword evidence="3 10" id="KW-0808">Transferase</keyword>
<dbReference type="Proteomes" id="UP000246121">
    <property type="component" value="Unassembled WGS sequence"/>
</dbReference>
<evidence type="ECO:0000256" key="3">
    <source>
        <dbReference type="ARBA" id="ARBA00022679"/>
    </source>
</evidence>
<feature type="transmembrane region" description="Helical" evidence="10">
    <location>
        <begin position="159"/>
        <end position="178"/>
    </location>
</feature>
<dbReference type="VEuPathDB" id="TriTrypDB:C4B63_112g32"/>
<accession>A0A2V2UU98</accession>
<evidence type="ECO:0000256" key="7">
    <source>
        <dbReference type="ARBA" id="ARBA00023139"/>
    </source>
</evidence>
<comment type="similarity">
    <text evidence="2 10">Belongs to the DHHC palmitoyltransferase family.</text>
</comment>
<comment type="catalytic activity">
    <reaction evidence="10">
        <text>L-cysteinyl-[protein] + hexadecanoyl-CoA = S-hexadecanoyl-L-cysteinyl-[protein] + CoA</text>
        <dbReference type="Rhea" id="RHEA:36683"/>
        <dbReference type="Rhea" id="RHEA-COMP:10131"/>
        <dbReference type="Rhea" id="RHEA-COMP:11032"/>
        <dbReference type="ChEBI" id="CHEBI:29950"/>
        <dbReference type="ChEBI" id="CHEBI:57287"/>
        <dbReference type="ChEBI" id="CHEBI:57379"/>
        <dbReference type="ChEBI" id="CHEBI:74151"/>
        <dbReference type="EC" id="2.3.1.225"/>
    </reaction>
</comment>
<dbReference type="VEuPathDB" id="TriTrypDB:TcCL_NonESM11948"/>
<evidence type="ECO:0000256" key="9">
    <source>
        <dbReference type="ARBA" id="ARBA00023315"/>
    </source>
</evidence>
<dbReference type="VEuPathDB" id="TriTrypDB:ECC02_002844"/>
<keyword evidence="7" id="KW-0564">Palmitate</keyword>
<evidence type="ECO:0000256" key="6">
    <source>
        <dbReference type="ARBA" id="ARBA00023136"/>
    </source>
</evidence>
<dbReference type="PROSITE" id="PS50216">
    <property type="entry name" value="DHHC"/>
    <property type="match status" value="1"/>
</dbReference>
<proteinExistence type="inferred from homology"/>
<gene>
    <name evidence="12" type="ORF">C4B63_112g32</name>
    <name evidence="13" type="ORF">C4B63_30g111</name>
</gene>
<evidence type="ECO:0000259" key="11">
    <source>
        <dbReference type="Pfam" id="PF01529"/>
    </source>
</evidence>
<evidence type="ECO:0000256" key="8">
    <source>
        <dbReference type="ARBA" id="ARBA00023288"/>
    </source>
</evidence>
<dbReference type="PANTHER" id="PTHR22883:SF301">
    <property type="entry name" value="PALMITOYLTRANSFERASE ZDHHC12"/>
    <property type="match status" value="1"/>
</dbReference>
<dbReference type="VEuPathDB" id="TriTrypDB:Tc_MARK_590"/>
<dbReference type="VEuPathDB" id="TriTrypDB:TcBrA4_0088990"/>
<feature type="domain" description="Palmitoyltransferase DHHC" evidence="11">
    <location>
        <begin position="114"/>
        <end position="259"/>
    </location>
</feature>
<evidence type="ECO:0000313" key="13">
    <source>
        <dbReference type="EMBL" id="PWU93720.1"/>
    </source>
</evidence>
<dbReference type="GO" id="GO:0005783">
    <property type="term" value="C:endoplasmic reticulum"/>
    <property type="evidence" value="ECO:0007669"/>
    <property type="project" value="TreeGrafter"/>
</dbReference>
<dbReference type="EMBL" id="PRFA01000030">
    <property type="protein sequence ID" value="PWU93720.1"/>
    <property type="molecule type" value="Genomic_DNA"/>
</dbReference>
<dbReference type="VEuPathDB" id="TriTrypDB:TcYC6_0044710"/>
<organism evidence="12 14">
    <name type="scientific">Trypanosoma cruzi</name>
    <dbReference type="NCBI Taxonomy" id="5693"/>
    <lineage>
        <taxon>Eukaryota</taxon>
        <taxon>Discoba</taxon>
        <taxon>Euglenozoa</taxon>
        <taxon>Kinetoplastea</taxon>
        <taxon>Metakinetoplastina</taxon>
        <taxon>Trypanosomatida</taxon>
        <taxon>Trypanosomatidae</taxon>
        <taxon>Trypanosoma</taxon>
        <taxon>Schizotrypanum</taxon>
    </lineage>
</organism>
<dbReference type="VEuPathDB" id="TriTrypDB:TcCLB.511153.60"/>
<name>A0A2V2UU98_TRYCR</name>
<keyword evidence="6 10" id="KW-0472">Membrane</keyword>
<dbReference type="EMBL" id="PRFA01000112">
    <property type="protein sequence ID" value="PWU86732.1"/>
    <property type="molecule type" value="Genomic_DNA"/>
</dbReference>
<dbReference type="VEuPathDB" id="TriTrypDB:BCY84_12893"/>
<dbReference type="EC" id="2.3.1.225" evidence="10"/>
<dbReference type="GO" id="GO:0019706">
    <property type="term" value="F:protein-cysteine S-palmitoyltransferase activity"/>
    <property type="evidence" value="ECO:0007669"/>
    <property type="project" value="UniProtKB-EC"/>
</dbReference>
<feature type="transmembrane region" description="Helical" evidence="10">
    <location>
        <begin position="41"/>
        <end position="63"/>
    </location>
</feature>
<keyword evidence="4 10" id="KW-0812">Transmembrane</keyword>
<dbReference type="AlphaFoldDB" id="A0A2V2UU98"/>
<evidence type="ECO:0000313" key="12">
    <source>
        <dbReference type="EMBL" id="PWU86732.1"/>
    </source>
</evidence>
<keyword evidence="8" id="KW-0449">Lipoprotein</keyword>
<dbReference type="VEuPathDB" id="TriTrypDB:C4B63_30g111"/>
<comment type="subcellular location">
    <subcellularLocation>
        <location evidence="1">Endomembrane system</location>
        <topology evidence="1">Multi-pass membrane protein</topology>
    </subcellularLocation>
</comment>
<feature type="transmembrane region" description="Helical" evidence="10">
    <location>
        <begin position="69"/>
        <end position="90"/>
    </location>
</feature>
<dbReference type="GO" id="GO:0005794">
    <property type="term" value="C:Golgi apparatus"/>
    <property type="evidence" value="ECO:0007669"/>
    <property type="project" value="TreeGrafter"/>
</dbReference>
<evidence type="ECO:0000256" key="10">
    <source>
        <dbReference type="RuleBase" id="RU079119"/>
    </source>
</evidence>
<evidence type="ECO:0000313" key="14">
    <source>
        <dbReference type="Proteomes" id="UP000246121"/>
    </source>
</evidence>
<dbReference type="Pfam" id="PF01529">
    <property type="entry name" value="DHHC"/>
    <property type="match status" value="1"/>
</dbReference>
<evidence type="ECO:0000256" key="4">
    <source>
        <dbReference type="ARBA" id="ARBA00022692"/>
    </source>
</evidence>
<evidence type="ECO:0000256" key="2">
    <source>
        <dbReference type="ARBA" id="ARBA00008574"/>
    </source>
</evidence>
<keyword evidence="5 10" id="KW-1133">Transmembrane helix</keyword>
<dbReference type="VEuPathDB" id="TriTrypDB:C3747_198g63"/>
<dbReference type="VEuPathDB" id="TriTrypDB:TcG_06846"/>
<dbReference type="InterPro" id="IPR039859">
    <property type="entry name" value="PFA4/ZDH16/20/ERF2-like"/>
</dbReference>
<keyword evidence="9 10" id="KW-0012">Acyltransferase</keyword>
<reference evidence="12 14" key="1">
    <citation type="journal article" date="2018" name="Microb. Genom.">
        <title>Expanding an expanded genome: long-read sequencing of Trypanosoma cruzi.</title>
        <authorList>
            <person name="Berna L."/>
            <person name="Rodriguez M."/>
            <person name="Chiribao M.L."/>
            <person name="Parodi-Talice A."/>
            <person name="Pita S."/>
            <person name="Rijo G."/>
            <person name="Alvarez-Valin F."/>
            <person name="Robello C."/>
        </authorList>
    </citation>
    <scope>NUCLEOTIDE SEQUENCE [LARGE SCALE GENOMIC DNA]</scope>
    <source>
        <strain evidence="12 14">Dm28c</strain>
    </source>
</reference>
<dbReference type="VEuPathDB" id="TriTrypDB:TCDM_08610"/>
<evidence type="ECO:0000256" key="5">
    <source>
        <dbReference type="ARBA" id="ARBA00022989"/>
    </source>
</evidence>
<dbReference type="InterPro" id="IPR001594">
    <property type="entry name" value="Palmitoyltrfase_DHHC"/>
</dbReference>
<dbReference type="GO" id="GO:0006612">
    <property type="term" value="P:protein targeting to membrane"/>
    <property type="evidence" value="ECO:0007669"/>
    <property type="project" value="TreeGrafter"/>
</dbReference>
<comment type="domain">
    <text evidence="10">The DHHC domain is required for palmitoyltransferase activity.</text>
</comment>
<protein>
    <recommendedName>
        <fullName evidence="10">Palmitoyltransferase</fullName>
        <ecNumber evidence="10">2.3.1.225</ecNumber>
    </recommendedName>
</protein>
<comment type="caution">
    <text evidence="12">The sequence shown here is derived from an EMBL/GenBank/DDBJ whole genome shotgun (WGS) entry which is preliminary data.</text>
</comment>
<dbReference type="VEuPathDB" id="TriTrypDB:TcCLB.506779.160"/>
<feature type="transmembrane region" description="Helical" evidence="10">
    <location>
        <begin position="221"/>
        <end position="249"/>
    </location>
</feature>
<evidence type="ECO:0000256" key="1">
    <source>
        <dbReference type="ARBA" id="ARBA00004127"/>
    </source>
</evidence>